<dbReference type="Proteomes" id="UP000009135">
    <property type="component" value="Chromosome"/>
</dbReference>
<organism evidence="1 2">
    <name type="scientific">Mycoplasma haemocanis (strain Illinois)</name>
    <dbReference type="NCBI Taxonomy" id="1111676"/>
    <lineage>
        <taxon>Bacteria</taxon>
        <taxon>Bacillati</taxon>
        <taxon>Mycoplasmatota</taxon>
        <taxon>Mollicutes</taxon>
        <taxon>Mycoplasmataceae</taxon>
        <taxon>Mycoplasma</taxon>
    </lineage>
</organism>
<reference evidence="1 2" key="1">
    <citation type="journal article" date="2012" name="J. Bacteriol.">
        <title>Complete genome sequence of Mycoplasma haemocanis strain Illinois.</title>
        <authorList>
            <person name="do Nascimento N.C."/>
            <person name="Guimaraes A.M."/>
            <person name="Santos A.P."/>
            <person name="Sanmiguel P.J."/>
            <person name="Messick J.B."/>
        </authorList>
    </citation>
    <scope>NUCLEOTIDE SEQUENCE [LARGE SCALE GENOMIC DNA]</scope>
    <source>
        <strain evidence="1 2">Illinois</strain>
    </source>
</reference>
<dbReference type="HOGENOM" id="CLU_098620_1_0_14"/>
<keyword evidence="2" id="KW-1185">Reference proteome</keyword>
<protein>
    <submittedName>
        <fullName evidence="1">Uncharacterized protein</fullName>
    </submittedName>
</protein>
<dbReference type="AlphaFoldDB" id="H6N666"/>
<proteinExistence type="predicted"/>
<evidence type="ECO:0000313" key="1">
    <source>
        <dbReference type="EMBL" id="AEW45138.1"/>
    </source>
</evidence>
<dbReference type="STRING" id="1111676.MHC_01360"/>
<evidence type="ECO:0000313" key="2">
    <source>
        <dbReference type="Proteomes" id="UP000009135"/>
    </source>
</evidence>
<accession>H6N666</accession>
<dbReference type="EMBL" id="CP003199">
    <property type="protein sequence ID" value="AEW45138.1"/>
    <property type="molecule type" value="Genomic_DNA"/>
</dbReference>
<dbReference type="OrthoDB" id="9829915at2"/>
<sequence length="222" mass="24842">MNSTALKVSLITASVGGVVGGGIFVKLSSKESNHPTVLELISKSKKKIRVSKNEKWNELWSQYQKDNENKGIGEDSWKLPEWKSKTDPGSIPESYKQKCENLLYEKVEGESDSKYLTFLTRCARNKNVGDLLVGSTLLSSESSNATKWQNRFKAYKAAKKENTYPIKGIVLEDGDSESNSSHVDKLRNGCSTQWNSDVTGNEEQSYLNALKSWCSLEETKND</sequence>
<dbReference type="KEGG" id="mhe:MHC_01360"/>
<name>H6N666_MYCHN</name>
<gene>
    <name evidence="1" type="ordered locus">MHC_01360</name>
</gene>